<dbReference type="Gene3D" id="3.30.200.20">
    <property type="entry name" value="Phosphorylase Kinase, domain 1"/>
    <property type="match status" value="1"/>
</dbReference>
<evidence type="ECO:0000256" key="5">
    <source>
        <dbReference type="ARBA" id="ARBA00022475"/>
    </source>
</evidence>
<dbReference type="PROSITE" id="PS00108">
    <property type="entry name" value="PROTEIN_KINASE_ST"/>
    <property type="match status" value="1"/>
</dbReference>
<evidence type="ECO:0000256" key="10">
    <source>
        <dbReference type="ARBA" id="ARBA00022692"/>
    </source>
</evidence>
<dbReference type="InterPro" id="IPR008271">
    <property type="entry name" value="Ser/Thr_kinase_AS"/>
</dbReference>
<keyword evidence="8" id="KW-0433">Leucine-rich repeat</keyword>
<evidence type="ECO:0000256" key="22">
    <source>
        <dbReference type="SAM" id="Phobius"/>
    </source>
</evidence>
<keyword evidence="9" id="KW-0808">Transferase</keyword>
<proteinExistence type="inferred from homology"/>
<keyword evidence="12" id="KW-0677">Repeat</keyword>
<evidence type="ECO:0000256" key="4">
    <source>
        <dbReference type="ARBA" id="ARBA00012513"/>
    </source>
</evidence>
<keyword evidence="17 22" id="KW-1133">Transmembrane helix</keyword>
<evidence type="ECO:0000313" key="25">
    <source>
        <dbReference type="Proteomes" id="UP000626092"/>
    </source>
</evidence>
<dbReference type="SUPFAM" id="SSF52058">
    <property type="entry name" value="L domain-like"/>
    <property type="match status" value="1"/>
</dbReference>
<dbReference type="Pfam" id="PF07714">
    <property type="entry name" value="PK_Tyr_Ser-Thr"/>
    <property type="match status" value="1"/>
</dbReference>
<keyword evidence="14" id="KW-0418">Kinase</keyword>
<dbReference type="OrthoDB" id="676979at2759"/>
<evidence type="ECO:0000256" key="8">
    <source>
        <dbReference type="ARBA" id="ARBA00022614"/>
    </source>
</evidence>
<evidence type="ECO:0000256" key="9">
    <source>
        <dbReference type="ARBA" id="ARBA00022679"/>
    </source>
</evidence>
<keyword evidence="16" id="KW-0067">ATP-binding</keyword>
<dbReference type="EC" id="2.7.11.1" evidence="4"/>
<sequence length="1067" mass="116738">MDGRIVTRQSYSAGCNAVSLGSVKSSQKDSIHIDPKDKTELPKTTEFFDSSQCHYLFEPHPQSHFVRPISITVKPKKKKTKTKKMKTSPLYYLLLLQFLSIILPLCCHAYSDLETLLKLKSSLIGPNGSGLADWVDSPRSHCSFSGVTCDADSRVISLNVSLTPLYGVVPPDIGRLDRLVNLTLTADNLTGPLPAELSNLTSMRLLNLSTNNFSGSFPGKIVVGMPDLEGVDIYNNNFSGNLPAEFVNLKKLKTLHLGGNYFSGTIPEAYSQILSLESLGLQGNGLTGKIPASLALLRDLQELWLGYFNNYEGSGIPPEFGALTSLRVLDLAGCNLTGEIPASLGNLKMMHSLFLQMNRLTGFIPPELSGLVSLKSLDLSINDLTGEIPGSFVELTNLTLLNLFGNELYGTIPSFIGELPNLEVLQIWENNFTFELPDNLGRNGKLMILDVTSNHLTGEIPRGLCNGGRLKMLILMENYFIGPIPSQLGECKSLTRVRVTKNFLSGTIPAGFFNLPLLDMLELSDNMFTGELPARISGETITILSVSNNKLTGEIPPAIGNLASLVTLSLDFNHFTGFIPGQIFHLNKLSKFSASSNNITGEIPPSICHCESLSAIDFSQNNLYGEIPLDLTKLPILGVLNLSRNHLSGPIPNEFASMISLNQLDLSYNDFSGRVPTGGQFQAFNSSSFAGNPKLCLSHNQTCPVYQTPKDSFKKQHAASFSTTKVIITVIVVVTVFAVITLTCMRIRGKRLEKSRAWKLTTFQRLDFKAEDVLECLKEENVIGKGGAGIVYRGAMPNGIDVAIKRLVGRGSGRSDHGFSAEIQTLGRIRHRYIVRLLGFVSNKDTNLLLYEYMPNGSLGEMLHGSKGAHLQWETRYRIAVEAAKGLCYLHHDCSPLIIHRDVKSNNILLDLDYEAHVADFGLAKFLQDAGGSECMSSVAGSYGYIAPEYAYTLKVDEKSDVYSFGVVLLELVAGRKPVGEFGDGVDIVRWVKKTISELAHPSDTASVLAVIDQRLNAYPLSSVVNLFKIAMMCVEDESVERPTMREVVHMLTNPPQSAAAPPLLTL</sequence>
<evidence type="ECO:0000313" key="24">
    <source>
        <dbReference type="EMBL" id="KAF7137188.1"/>
    </source>
</evidence>
<feature type="transmembrane region" description="Helical" evidence="22">
    <location>
        <begin position="90"/>
        <end position="111"/>
    </location>
</feature>
<dbReference type="InterPro" id="IPR003591">
    <property type="entry name" value="Leu-rich_rpt_typical-subtyp"/>
</dbReference>
<evidence type="ECO:0000256" key="11">
    <source>
        <dbReference type="ARBA" id="ARBA00022729"/>
    </source>
</evidence>
<keyword evidence="19" id="KW-0325">Glycoprotein</keyword>
<dbReference type="Gene3D" id="1.10.510.10">
    <property type="entry name" value="Transferase(Phosphotransferase) domain 1"/>
    <property type="match status" value="1"/>
</dbReference>
<evidence type="ECO:0000256" key="13">
    <source>
        <dbReference type="ARBA" id="ARBA00022741"/>
    </source>
</evidence>
<evidence type="ECO:0000256" key="18">
    <source>
        <dbReference type="ARBA" id="ARBA00023136"/>
    </source>
</evidence>
<dbReference type="InterPro" id="IPR050647">
    <property type="entry name" value="Plant_LRR-RLKs"/>
</dbReference>
<evidence type="ECO:0000256" key="1">
    <source>
        <dbReference type="ARBA" id="ARBA00004251"/>
    </source>
</evidence>
<gene>
    <name evidence="24" type="ORF">RHSIM_Rhsim07G0250600</name>
</gene>
<evidence type="ECO:0000259" key="23">
    <source>
        <dbReference type="PROSITE" id="PS50011"/>
    </source>
</evidence>
<dbReference type="FunFam" id="3.80.10.10:FF:000453">
    <property type="entry name" value="Leucine-rich receptor-like protein kinase family protein"/>
    <property type="match status" value="1"/>
</dbReference>
<dbReference type="GO" id="GO:0033612">
    <property type="term" value="F:receptor serine/threonine kinase binding"/>
    <property type="evidence" value="ECO:0007669"/>
    <property type="project" value="TreeGrafter"/>
</dbReference>
<dbReference type="FunFam" id="3.80.10.10:FF:000288">
    <property type="entry name" value="LRR receptor-like serine/threonine-protein kinase EFR"/>
    <property type="match status" value="1"/>
</dbReference>
<dbReference type="PROSITE" id="PS50011">
    <property type="entry name" value="PROTEIN_KINASE_DOM"/>
    <property type="match status" value="1"/>
</dbReference>
<dbReference type="Pfam" id="PF23598">
    <property type="entry name" value="LRR_14"/>
    <property type="match status" value="1"/>
</dbReference>
<dbReference type="SMART" id="SM00220">
    <property type="entry name" value="S_TKc"/>
    <property type="match status" value="1"/>
</dbReference>
<dbReference type="FunFam" id="1.10.510.10:FF:000201">
    <property type="entry name" value="Leucine-rich repeat receptor-like serine/threonine-protein kinase"/>
    <property type="match status" value="1"/>
</dbReference>
<dbReference type="SUPFAM" id="SSF56112">
    <property type="entry name" value="Protein kinase-like (PK-like)"/>
    <property type="match status" value="1"/>
</dbReference>
<keyword evidence="5" id="KW-1003">Cell membrane</keyword>
<accession>A0A834GKF5</accession>
<dbReference type="InterPro" id="IPR001245">
    <property type="entry name" value="Ser-Thr/Tyr_kinase_cat_dom"/>
</dbReference>
<feature type="transmembrane region" description="Helical" evidence="22">
    <location>
        <begin position="726"/>
        <end position="747"/>
    </location>
</feature>
<evidence type="ECO:0000256" key="3">
    <source>
        <dbReference type="ARBA" id="ARBA00009592"/>
    </source>
</evidence>
<evidence type="ECO:0000256" key="21">
    <source>
        <dbReference type="ARBA" id="ARBA00048977"/>
    </source>
</evidence>
<dbReference type="SMART" id="SM00369">
    <property type="entry name" value="LRR_TYP"/>
    <property type="match status" value="6"/>
</dbReference>
<keyword evidence="10 22" id="KW-0812">Transmembrane</keyword>
<evidence type="ECO:0000256" key="6">
    <source>
        <dbReference type="ARBA" id="ARBA00022527"/>
    </source>
</evidence>
<dbReference type="InterPro" id="IPR013210">
    <property type="entry name" value="LRR_N_plant-typ"/>
</dbReference>
<dbReference type="GO" id="GO:0005524">
    <property type="term" value="F:ATP binding"/>
    <property type="evidence" value="ECO:0007669"/>
    <property type="project" value="UniProtKB-KW"/>
</dbReference>
<dbReference type="SUPFAM" id="SSF52047">
    <property type="entry name" value="RNI-like"/>
    <property type="match status" value="1"/>
</dbReference>
<evidence type="ECO:0000256" key="20">
    <source>
        <dbReference type="ARBA" id="ARBA00048659"/>
    </source>
</evidence>
<keyword evidence="11" id="KW-0732">Signal</keyword>
<evidence type="ECO:0000256" key="7">
    <source>
        <dbReference type="ARBA" id="ARBA00022604"/>
    </source>
</evidence>
<keyword evidence="6" id="KW-0723">Serine/threonine-protein kinase</keyword>
<dbReference type="Gene3D" id="3.80.10.10">
    <property type="entry name" value="Ribonuclease Inhibitor"/>
    <property type="match status" value="4"/>
</dbReference>
<dbReference type="GO" id="GO:0006952">
    <property type="term" value="P:defense response"/>
    <property type="evidence" value="ECO:0007669"/>
    <property type="project" value="UniProtKB-ARBA"/>
</dbReference>
<organism evidence="24 25">
    <name type="scientific">Rhododendron simsii</name>
    <name type="common">Sims's rhododendron</name>
    <dbReference type="NCBI Taxonomy" id="118357"/>
    <lineage>
        <taxon>Eukaryota</taxon>
        <taxon>Viridiplantae</taxon>
        <taxon>Streptophyta</taxon>
        <taxon>Embryophyta</taxon>
        <taxon>Tracheophyta</taxon>
        <taxon>Spermatophyta</taxon>
        <taxon>Magnoliopsida</taxon>
        <taxon>eudicotyledons</taxon>
        <taxon>Gunneridae</taxon>
        <taxon>Pentapetalae</taxon>
        <taxon>asterids</taxon>
        <taxon>Ericales</taxon>
        <taxon>Ericaceae</taxon>
        <taxon>Ericoideae</taxon>
        <taxon>Rhodoreae</taxon>
        <taxon>Rhododendron</taxon>
    </lineage>
</organism>
<dbReference type="GO" id="GO:0005886">
    <property type="term" value="C:plasma membrane"/>
    <property type="evidence" value="ECO:0007669"/>
    <property type="project" value="UniProtKB-SubCell"/>
</dbReference>
<dbReference type="GO" id="GO:0051707">
    <property type="term" value="P:response to other organism"/>
    <property type="evidence" value="ECO:0007669"/>
    <property type="project" value="UniProtKB-ARBA"/>
</dbReference>
<keyword evidence="18 22" id="KW-0472">Membrane</keyword>
<comment type="catalytic activity">
    <reaction evidence="21">
        <text>L-seryl-[protein] + ATP = O-phospho-L-seryl-[protein] + ADP + H(+)</text>
        <dbReference type="Rhea" id="RHEA:17989"/>
        <dbReference type="Rhea" id="RHEA-COMP:9863"/>
        <dbReference type="Rhea" id="RHEA-COMP:11604"/>
        <dbReference type="ChEBI" id="CHEBI:15378"/>
        <dbReference type="ChEBI" id="CHEBI:29999"/>
        <dbReference type="ChEBI" id="CHEBI:30616"/>
        <dbReference type="ChEBI" id="CHEBI:83421"/>
        <dbReference type="ChEBI" id="CHEBI:456216"/>
        <dbReference type="EC" id="2.7.11.1"/>
    </reaction>
    <physiologicalReaction direction="left-to-right" evidence="21">
        <dbReference type="Rhea" id="RHEA:17990"/>
    </physiologicalReaction>
</comment>
<evidence type="ECO:0000256" key="14">
    <source>
        <dbReference type="ARBA" id="ARBA00022777"/>
    </source>
</evidence>
<dbReference type="Pfam" id="PF08263">
    <property type="entry name" value="LRRNT_2"/>
    <property type="match status" value="1"/>
</dbReference>
<dbReference type="InterPro" id="IPR032675">
    <property type="entry name" value="LRR_dom_sf"/>
</dbReference>
<dbReference type="Pfam" id="PF00560">
    <property type="entry name" value="LRR_1"/>
    <property type="match status" value="6"/>
</dbReference>
<dbReference type="FunFam" id="3.30.200.20:FF:000292">
    <property type="entry name" value="Leucine-rich repeat receptor-like serine/threonine-protein kinase BAM1"/>
    <property type="match status" value="1"/>
</dbReference>
<keyword evidence="25" id="KW-1185">Reference proteome</keyword>
<keyword evidence="7" id="KW-0341">Growth regulation</keyword>
<evidence type="ECO:0000256" key="2">
    <source>
        <dbReference type="ARBA" id="ARBA00008684"/>
    </source>
</evidence>
<reference evidence="24" key="1">
    <citation type="submission" date="2019-11" db="EMBL/GenBank/DDBJ databases">
        <authorList>
            <person name="Liu Y."/>
            <person name="Hou J."/>
            <person name="Li T.-Q."/>
            <person name="Guan C.-H."/>
            <person name="Wu X."/>
            <person name="Wu H.-Z."/>
            <person name="Ling F."/>
            <person name="Zhang R."/>
            <person name="Shi X.-G."/>
            <person name="Ren J.-P."/>
            <person name="Chen E.-F."/>
            <person name="Sun J.-M."/>
        </authorList>
    </citation>
    <scope>NUCLEOTIDE SEQUENCE</scope>
    <source>
        <strain evidence="24">Adult_tree_wgs_1</strain>
        <tissue evidence="24">Leaves</tissue>
    </source>
</reference>
<comment type="similarity">
    <text evidence="2">Belongs to the protein kinase superfamily. Ser/Thr protein kinase family.</text>
</comment>
<keyword evidence="15" id="KW-0221">Differentiation</keyword>
<dbReference type="InterPro" id="IPR055414">
    <property type="entry name" value="LRR_R13L4/SHOC2-like"/>
</dbReference>
<evidence type="ECO:0000256" key="15">
    <source>
        <dbReference type="ARBA" id="ARBA00022782"/>
    </source>
</evidence>
<comment type="caution">
    <text evidence="24">The sequence shown here is derived from an EMBL/GenBank/DDBJ whole genome shotgun (WGS) entry which is preliminary data.</text>
</comment>
<evidence type="ECO:0000256" key="17">
    <source>
        <dbReference type="ARBA" id="ARBA00022989"/>
    </source>
</evidence>
<dbReference type="AlphaFoldDB" id="A0A834GKF5"/>
<dbReference type="InterPro" id="IPR011009">
    <property type="entry name" value="Kinase-like_dom_sf"/>
</dbReference>
<evidence type="ECO:0000256" key="16">
    <source>
        <dbReference type="ARBA" id="ARBA00022840"/>
    </source>
</evidence>
<dbReference type="Proteomes" id="UP000626092">
    <property type="component" value="Unassembled WGS sequence"/>
</dbReference>
<protein>
    <recommendedName>
        <fullName evidence="4">non-specific serine/threonine protein kinase</fullName>
        <ecNumber evidence="4">2.7.11.1</ecNumber>
    </recommendedName>
</protein>
<dbReference type="PANTHER" id="PTHR48056:SF44">
    <property type="entry name" value="RECEPTOR PROTEIN KINASE CLAVATA1"/>
    <property type="match status" value="1"/>
</dbReference>
<comment type="subcellular location">
    <subcellularLocation>
        <location evidence="1">Cell membrane</location>
        <topology evidence="1">Single-pass type I membrane protein</topology>
    </subcellularLocation>
</comment>
<dbReference type="FunFam" id="3.80.10.10:FF:000275">
    <property type="entry name" value="Leucine-rich repeat receptor-like protein kinase"/>
    <property type="match status" value="1"/>
</dbReference>
<evidence type="ECO:0000256" key="19">
    <source>
        <dbReference type="ARBA" id="ARBA00023180"/>
    </source>
</evidence>
<dbReference type="InterPro" id="IPR000719">
    <property type="entry name" value="Prot_kinase_dom"/>
</dbReference>
<dbReference type="EMBL" id="WJXA01000007">
    <property type="protein sequence ID" value="KAF7137188.1"/>
    <property type="molecule type" value="Genomic_DNA"/>
</dbReference>
<dbReference type="GO" id="GO:0004674">
    <property type="term" value="F:protein serine/threonine kinase activity"/>
    <property type="evidence" value="ECO:0007669"/>
    <property type="project" value="UniProtKB-KW"/>
</dbReference>
<dbReference type="PANTHER" id="PTHR48056">
    <property type="entry name" value="LRR RECEPTOR-LIKE SERINE/THREONINE-PROTEIN KINASE-RELATED"/>
    <property type="match status" value="1"/>
</dbReference>
<comment type="similarity">
    <text evidence="3">Belongs to the RLP family.</text>
</comment>
<comment type="catalytic activity">
    <reaction evidence="20">
        <text>L-threonyl-[protein] + ATP = O-phospho-L-threonyl-[protein] + ADP + H(+)</text>
        <dbReference type="Rhea" id="RHEA:46608"/>
        <dbReference type="Rhea" id="RHEA-COMP:11060"/>
        <dbReference type="Rhea" id="RHEA-COMP:11605"/>
        <dbReference type="ChEBI" id="CHEBI:15378"/>
        <dbReference type="ChEBI" id="CHEBI:30013"/>
        <dbReference type="ChEBI" id="CHEBI:30616"/>
        <dbReference type="ChEBI" id="CHEBI:61977"/>
        <dbReference type="ChEBI" id="CHEBI:456216"/>
        <dbReference type="EC" id="2.7.11.1"/>
    </reaction>
    <physiologicalReaction direction="left-to-right" evidence="20">
        <dbReference type="Rhea" id="RHEA:46609"/>
    </physiologicalReaction>
</comment>
<dbReference type="GO" id="GO:0009791">
    <property type="term" value="P:post-embryonic development"/>
    <property type="evidence" value="ECO:0007669"/>
    <property type="project" value="UniProtKB-ARBA"/>
</dbReference>
<dbReference type="InterPro" id="IPR001611">
    <property type="entry name" value="Leu-rich_rpt"/>
</dbReference>
<keyword evidence="13" id="KW-0547">Nucleotide-binding</keyword>
<dbReference type="GO" id="GO:0030154">
    <property type="term" value="P:cell differentiation"/>
    <property type="evidence" value="ECO:0007669"/>
    <property type="project" value="UniProtKB-KW"/>
</dbReference>
<feature type="domain" description="Protein kinase" evidence="23">
    <location>
        <begin position="777"/>
        <end position="1053"/>
    </location>
</feature>
<evidence type="ECO:0000256" key="12">
    <source>
        <dbReference type="ARBA" id="ARBA00022737"/>
    </source>
</evidence>
<name>A0A834GKF5_RHOSS</name>